<protein>
    <recommendedName>
        <fullName evidence="4">Secreted protein</fullName>
    </recommendedName>
</protein>
<keyword evidence="1" id="KW-0732">Signal</keyword>
<accession>A0ABY7UN38</accession>
<dbReference type="PROSITE" id="PS51257">
    <property type="entry name" value="PROKAR_LIPOPROTEIN"/>
    <property type="match status" value="1"/>
</dbReference>
<gene>
    <name evidence="2" type="ORF">CJEDD_10075</name>
</gene>
<evidence type="ECO:0000256" key="1">
    <source>
        <dbReference type="SAM" id="SignalP"/>
    </source>
</evidence>
<evidence type="ECO:0000313" key="3">
    <source>
        <dbReference type="Proteomes" id="UP001218071"/>
    </source>
</evidence>
<organism evidence="2 3">
    <name type="scientific">Corynebacterium jeddahense</name>
    <dbReference type="NCBI Taxonomy" id="1414719"/>
    <lineage>
        <taxon>Bacteria</taxon>
        <taxon>Bacillati</taxon>
        <taxon>Actinomycetota</taxon>
        <taxon>Actinomycetes</taxon>
        <taxon>Mycobacteriales</taxon>
        <taxon>Corynebacteriaceae</taxon>
        <taxon>Corynebacterium</taxon>
    </lineage>
</organism>
<name>A0ABY7UN38_9CORY</name>
<proteinExistence type="predicted"/>
<feature type="chain" id="PRO_5046722850" description="Secreted protein" evidence="1">
    <location>
        <begin position="19"/>
        <end position="175"/>
    </location>
</feature>
<keyword evidence="3" id="KW-1185">Reference proteome</keyword>
<dbReference type="EMBL" id="CP063194">
    <property type="protein sequence ID" value="WCZ39586.1"/>
    <property type="molecule type" value="Genomic_DNA"/>
</dbReference>
<sequence length="175" mass="18573">MIKRATAVLLPLALVACAAPSAFDGEMPDFTASRDGATFRFGQTAKVVTEDVRYHVPVQWEITVDSPDSERAPRSAKEAMDIVCFPVTFTPVAVGDFPVDVTVALPKLSPIDGDLAANEADPAYCGESDISGYTPDLKAGEHYTGYVASWSGTADRGIVGSGVELSTPETTLTWK</sequence>
<evidence type="ECO:0000313" key="2">
    <source>
        <dbReference type="EMBL" id="WCZ39586.1"/>
    </source>
</evidence>
<dbReference type="Proteomes" id="UP001218071">
    <property type="component" value="Chromosome"/>
</dbReference>
<feature type="signal peptide" evidence="1">
    <location>
        <begin position="1"/>
        <end position="18"/>
    </location>
</feature>
<evidence type="ECO:0008006" key="4">
    <source>
        <dbReference type="Google" id="ProtNLM"/>
    </source>
</evidence>
<dbReference type="RefSeq" id="WP_042407083.1">
    <property type="nucleotide sequence ID" value="NZ_CBYN010000048.1"/>
</dbReference>
<reference evidence="2 3" key="1">
    <citation type="submission" date="2020-10" db="EMBL/GenBank/DDBJ databases">
        <title>Complete genome sequence of Corynebacterium jeddahense DSM 45997, type strain of Corynebacterium jeddahense.</title>
        <authorList>
            <person name="Busche T."/>
            <person name="Kalinowski J."/>
            <person name="Ruckert C."/>
        </authorList>
    </citation>
    <scope>NUCLEOTIDE SEQUENCE [LARGE SCALE GENOMIC DNA]</scope>
    <source>
        <strain evidence="2 3">DSM 45997</strain>
    </source>
</reference>